<dbReference type="Gene3D" id="3.90.550.10">
    <property type="entry name" value="Spore Coat Polysaccharide Biosynthesis Protein SpsA, Chain A"/>
    <property type="match status" value="1"/>
</dbReference>
<dbReference type="Pfam" id="PF00535">
    <property type="entry name" value="Glycos_transf_2"/>
    <property type="match status" value="1"/>
</dbReference>
<dbReference type="InterPro" id="IPR023981">
    <property type="entry name" value="MftF"/>
</dbReference>
<evidence type="ECO:0000313" key="4">
    <source>
        <dbReference type="Proteomes" id="UP000650524"/>
    </source>
</evidence>
<evidence type="ECO:0000256" key="1">
    <source>
        <dbReference type="SAM" id="Phobius"/>
    </source>
</evidence>
<dbReference type="PANTHER" id="PTHR43685">
    <property type="entry name" value="GLYCOSYLTRANSFERASE"/>
    <property type="match status" value="1"/>
</dbReference>
<feature type="domain" description="Glycosyltransferase 2-like" evidence="2">
    <location>
        <begin position="100"/>
        <end position="260"/>
    </location>
</feature>
<gene>
    <name evidence="3" type="primary">mftF</name>
    <name evidence="3" type="ORF">H8E19_17085</name>
</gene>
<dbReference type="GO" id="GO:0016740">
    <property type="term" value="F:transferase activity"/>
    <property type="evidence" value="ECO:0007669"/>
    <property type="project" value="InterPro"/>
</dbReference>
<evidence type="ECO:0000259" key="2">
    <source>
        <dbReference type="Pfam" id="PF00535"/>
    </source>
</evidence>
<dbReference type="InterPro" id="IPR050834">
    <property type="entry name" value="Glycosyltransf_2"/>
</dbReference>
<dbReference type="EMBL" id="JACNJD010000348">
    <property type="protein sequence ID" value="MBC8179120.1"/>
    <property type="molecule type" value="Genomic_DNA"/>
</dbReference>
<protein>
    <submittedName>
        <fullName evidence="3">Mycofactocin biosynthesis glycosyltransferase MftF</fullName>
    </submittedName>
</protein>
<feature type="transmembrane region" description="Helical" evidence="1">
    <location>
        <begin position="340"/>
        <end position="365"/>
    </location>
</feature>
<dbReference type="SUPFAM" id="SSF53448">
    <property type="entry name" value="Nucleotide-diphospho-sugar transferases"/>
    <property type="match status" value="1"/>
</dbReference>
<organism evidence="3 4">
    <name type="scientific">Candidatus Desulfacyla euxinica</name>
    <dbReference type="NCBI Taxonomy" id="2841693"/>
    <lineage>
        <taxon>Bacteria</taxon>
        <taxon>Deltaproteobacteria</taxon>
        <taxon>Candidatus Desulfacyla</taxon>
    </lineage>
</organism>
<comment type="caution">
    <text evidence="3">The sequence shown here is derived from an EMBL/GenBank/DDBJ whole genome shotgun (WGS) entry which is preliminary data.</text>
</comment>
<dbReference type="NCBIfam" id="TIGR03965">
    <property type="entry name" value="mycofact_glyco"/>
    <property type="match status" value="1"/>
</dbReference>
<keyword evidence="1" id="KW-0472">Membrane</keyword>
<proteinExistence type="predicted"/>
<reference evidence="3 4" key="1">
    <citation type="submission" date="2020-08" db="EMBL/GenBank/DDBJ databases">
        <title>Bridging the membrane lipid divide: bacteria of the FCB group superphylum have the potential to synthesize archaeal ether lipids.</title>
        <authorList>
            <person name="Villanueva L."/>
            <person name="Von Meijenfeldt F.A.B."/>
            <person name="Westbye A.B."/>
            <person name="Yadav S."/>
            <person name="Hopmans E.C."/>
            <person name="Dutilh B.E."/>
            <person name="Sinninghe Damste J.S."/>
        </authorList>
    </citation>
    <scope>NUCLEOTIDE SEQUENCE [LARGE SCALE GENOMIC DNA]</scope>
    <source>
        <strain evidence="3">NIOZ-UU27</strain>
    </source>
</reference>
<dbReference type="PANTHER" id="PTHR43685:SF3">
    <property type="entry name" value="SLR2126 PROTEIN"/>
    <property type="match status" value="1"/>
</dbReference>
<feature type="transmembrane region" description="Helical" evidence="1">
    <location>
        <begin position="411"/>
        <end position="437"/>
    </location>
</feature>
<evidence type="ECO:0000313" key="3">
    <source>
        <dbReference type="EMBL" id="MBC8179120.1"/>
    </source>
</evidence>
<keyword evidence="1" id="KW-0812">Transmembrane</keyword>
<dbReference type="Proteomes" id="UP000650524">
    <property type="component" value="Unassembled WGS sequence"/>
</dbReference>
<keyword evidence="1" id="KW-1133">Transmembrane helix</keyword>
<accession>A0A8J6T4Y2</accession>
<dbReference type="InterPro" id="IPR001173">
    <property type="entry name" value="Glyco_trans_2-like"/>
</dbReference>
<sequence length="518" mass="59827">MGEVTLKGRFYLKPGIQLIPGDGEGIVLIHDPLRIFRVNTAAFDLLQRCRKGFSLEYGLRPGGAYAPEGMRDVLPFLDSLCEAGVLEWKPPDEPFEPFVSIIIPVYNRAHEIGQCLESLLFLDYPSSKREIIVVDDASEDHTVFMVRRYKVRLIVQKYNQGQSAARNVGVKAAKGEIIAFMDSDCIADQRWLRELAPYFQDLRNALVGGYVDSFFRETWLDRYEEVQSPLNMGQKRLIGAVKESSFYVPTCNMLVRKDAYLKMGGLDEGLSVGEDVDLCWRLKKKGYRLVYIPKGKVKHKHRSRFSQSFKRRFEYGTSEAFLYAKHREIKKRFPWQPAGLAVLLACCLGLLTNPFLFFSIAALILLGESLCKKIQVGTKIQAPLAFGNILWAIIRSHYTLAYFLTHHVIRYYLLPVVFLAALFPQLVLLTTCLVLFPTIVEFVRKKPRLFFPLFLFFFLTEQAFYQTGVFWGCLKQRSFRLYRISFTHVSFLKRTQSPAHNWLKKLFRKAEETFTFSR</sequence>
<feature type="transmembrane region" description="Helical" evidence="1">
    <location>
        <begin position="449"/>
        <end position="474"/>
    </location>
</feature>
<name>A0A8J6T4Y2_9DELT</name>
<dbReference type="InterPro" id="IPR029044">
    <property type="entry name" value="Nucleotide-diphossugar_trans"/>
</dbReference>
<dbReference type="AlphaFoldDB" id="A0A8J6T4Y2"/>
<feature type="transmembrane region" description="Helical" evidence="1">
    <location>
        <begin position="385"/>
        <end position="404"/>
    </location>
</feature>